<sequence>MNTSTVYVNESEILVGIEQFIQRVLYTPQMSNQEFTQRLLELAPLFEMIFDPDLEYCESVETFRFIANELRELQNGKSPSFFELYDSCHIEGGAYSPEIGCYKDYIIENQNDIEIDLKFFQKQEKRNRKSLFEYLTKLTRHYSRLLFVRVDLGIQYEHQSTVDIELFNFYLHKLLKRVHDQSTCFKDLQGYAWAIEQGEKKGYHCHLLLIYDGHKHQNDFGLASMVGECWKEITDDQGYFFTSNTPEYKNRLEQKGVLGIGMIHRDNPQQVLNALNAAMYLVNPEKDGQHLRARIKAMRTFGRGLFEVDWRRNSTVSDIGSEMFL</sequence>
<gene>
    <name evidence="2" type="ORF">CW311_19560</name>
</gene>
<dbReference type="InterPro" id="IPR057271">
    <property type="entry name" value="YagK_YfjJ_C"/>
</dbReference>
<evidence type="ECO:0000259" key="1">
    <source>
        <dbReference type="Pfam" id="PF11726"/>
    </source>
</evidence>
<accession>A0A2N0W9W0</accession>
<evidence type="ECO:0000313" key="2">
    <source>
        <dbReference type="EMBL" id="PKF31263.1"/>
    </source>
</evidence>
<comment type="caution">
    <text evidence="2">The sequence shown here is derived from an EMBL/GenBank/DDBJ whole genome shotgun (WGS) entry which is preliminary data.</text>
</comment>
<proteinExistence type="predicted"/>
<dbReference type="EMBL" id="PISJ01000025">
    <property type="protein sequence ID" value="PKF31263.1"/>
    <property type="molecule type" value="Genomic_DNA"/>
</dbReference>
<dbReference type="AlphaFoldDB" id="A0A2N0W9W0"/>
<dbReference type="Proteomes" id="UP000233553">
    <property type="component" value="Unassembled WGS sequence"/>
</dbReference>
<evidence type="ECO:0000313" key="3">
    <source>
        <dbReference type="Proteomes" id="UP000233553"/>
    </source>
</evidence>
<reference evidence="2 3" key="1">
    <citation type="submission" date="2017-12" db="EMBL/GenBank/DDBJ databases">
        <title>Draft Genome sequences of multiple microbial strains isolated from spacecraft associated surfaces.</title>
        <authorList>
            <person name="Seuylemezian A."/>
            <person name="Vaishampayan P."/>
            <person name="Venkateswaran K."/>
        </authorList>
    </citation>
    <scope>NUCLEOTIDE SEQUENCE [LARGE SCALE GENOMIC DNA]</scope>
    <source>
        <strain evidence="2 3">2P01AA</strain>
    </source>
</reference>
<organism evidence="2 3">
    <name type="scientific">Acinetobacter proteolyticus</name>
    <dbReference type="NCBI Taxonomy" id="1776741"/>
    <lineage>
        <taxon>Bacteria</taxon>
        <taxon>Pseudomonadati</taxon>
        <taxon>Pseudomonadota</taxon>
        <taxon>Gammaproteobacteria</taxon>
        <taxon>Moraxellales</taxon>
        <taxon>Moraxellaceae</taxon>
        <taxon>Acinetobacter</taxon>
    </lineage>
</organism>
<protein>
    <recommendedName>
        <fullName evidence="1">YagK/YfjJ C-terminal domain-containing protein</fullName>
    </recommendedName>
</protein>
<name>A0A2N0W9W0_9GAMM</name>
<dbReference type="RefSeq" id="WP_101237582.1">
    <property type="nucleotide sequence ID" value="NZ_PISJ01000025.1"/>
</dbReference>
<dbReference type="Pfam" id="PF11726">
    <property type="entry name" value="YagK_YfjJ_C"/>
    <property type="match status" value="1"/>
</dbReference>
<feature type="domain" description="YagK/YfjJ C-terminal" evidence="1">
    <location>
        <begin position="140"/>
        <end position="233"/>
    </location>
</feature>